<dbReference type="AlphaFoldDB" id="A0A2K1Q5W6"/>
<dbReference type="OrthoDB" id="6556300at2"/>
<evidence type="ECO:0000313" key="2">
    <source>
        <dbReference type="Proteomes" id="UP000236345"/>
    </source>
</evidence>
<protein>
    <submittedName>
        <fullName evidence="1">Uncharacterized protein</fullName>
    </submittedName>
</protein>
<evidence type="ECO:0000313" key="1">
    <source>
        <dbReference type="EMBL" id="PNS10444.1"/>
    </source>
</evidence>
<name>A0A2K1Q5W6_9GAMM</name>
<comment type="caution">
    <text evidence="1">The sequence shown here is derived from an EMBL/GenBank/DDBJ whole genome shotgun (WGS) entry which is preliminary data.</text>
</comment>
<dbReference type="EMBL" id="NWUO01000015">
    <property type="protein sequence ID" value="PNS10444.1"/>
    <property type="molecule type" value="Genomic_DNA"/>
</dbReference>
<reference evidence="2" key="1">
    <citation type="submission" date="2017-09" db="EMBL/GenBank/DDBJ databases">
        <authorList>
            <person name="Palmer M."/>
            <person name="Steenkamp E.T."/>
            <person name="Coetzee M.P."/>
            <person name="Avontuur J.R."/>
            <person name="Van Zyl E."/>
            <person name="Chan W.-Y."/>
            <person name="Blom J."/>
            <person name="Venter S.N."/>
        </authorList>
    </citation>
    <scope>NUCLEOTIDE SEQUENCE [LARGE SCALE GENOMIC DNA]</scope>
    <source>
        <strain evidence="2">QC88-366</strain>
    </source>
</reference>
<dbReference type="RefSeq" id="WP_103060924.1">
    <property type="nucleotide sequence ID" value="NZ_BSOF01000007.1"/>
</dbReference>
<gene>
    <name evidence="1" type="ORF">COO59_16920</name>
</gene>
<organism evidence="1 2">
    <name type="scientific">Mixta theicola</name>
    <dbReference type="NCBI Taxonomy" id="1458355"/>
    <lineage>
        <taxon>Bacteria</taxon>
        <taxon>Pseudomonadati</taxon>
        <taxon>Pseudomonadota</taxon>
        <taxon>Gammaproteobacteria</taxon>
        <taxon>Enterobacterales</taxon>
        <taxon>Erwiniaceae</taxon>
        <taxon>Mixta</taxon>
    </lineage>
</organism>
<dbReference type="Proteomes" id="UP000236345">
    <property type="component" value="Unassembled WGS sequence"/>
</dbReference>
<accession>A0A2K1Q5W6</accession>
<sequence length="64" mass="7299">MKKLFTYEIKKVSGAMNLSGLRPSNNVFDGRGKDMGGWLDANNICWKPGTPTWIMYPQGNYPRF</sequence>
<keyword evidence="2" id="KW-1185">Reference proteome</keyword>
<proteinExistence type="predicted"/>